<evidence type="ECO:0000313" key="1">
    <source>
        <dbReference type="EMBL" id="ACD95235.1"/>
    </source>
</evidence>
<dbReference type="STRING" id="398767.Glov_1519"/>
<evidence type="ECO:0008006" key="3">
    <source>
        <dbReference type="Google" id="ProtNLM"/>
    </source>
</evidence>
<gene>
    <name evidence="1" type="ordered locus">Glov_1519</name>
</gene>
<dbReference type="RefSeq" id="WP_012469577.1">
    <property type="nucleotide sequence ID" value="NC_010814.1"/>
</dbReference>
<keyword evidence="2" id="KW-1185">Reference proteome</keyword>
<dbReference type="OrthoDB" id="9815894at2"/>
<dbReference type="SUPFAM" id="SSF52540">
    <property type="entry name" value="P-loop containing nucleoside triphosphate hydrolases"/>
    <property type="match status" value="1"/>
</dbReference>
<dbReference type="InterPro" id="IPR027417">
    <property type="entry name" value="P-loop_NTPase"/>
</dbReference>
<evidence type="ECO:0000313" key="2">
    <source>
        <dbReference type="Proteomes" id="UP000002420"/>
    </source>
</evidence>
<sequence>MNIKDYAPVFIGGVGGSGTRVVTEILKKSGFFMGNNLNTSNDYLEFSRLGAGLRQLMQLYGSKTNTEIYSYIFEKLDEITALMQTELLMSGCKYKGWGWKTPPNFMILEELEKYYGNIKYIHIIRDGLDMAYSSNLNQMKLWGFYFGINLESGLTPQTALKYWLAANKYAIELGHNLLRDRFYLISFEQLCCEKEKVIRDLLKFIEVEPLDISDLSGLITPPETIGRCQQYSSDVFDNNDLEELQKIRHLLLESPIK</sequence>
<dbReference type="eggNOG" id="ENOG5032UQX">
    <property type="taxonomic scope" value="Bacteria"/>
</dbReference>
<accession>B3E8W7</accession>
<reference evidence="1 2" key="1">
    <citation type="submission" date="2008-05" db="EMBL/GenBank/DDBJ databases">
        <title>Complete sequence of chromosome of Geobacter lovleyi SZ.</title>
        <authorList>
            <consortium name="US DOE Joint Genome Institute"/>
            <person name="Lucas S."/>
            <person name="Copeland A."/>
            <person name="Lapidus A."/>
            <person name="Glavina del Rio T."/>
            <person name="Dalin E."/>
            <person name="Tice H."/>
            <person name="Bruce D."/>
            <person name="Goodwin L."/>
            <person name="Pitluck S."/>
            <person name="Chertkov O."/>
            <person name="Meincke L."/>
            <person name="Brettin T."/>
            <person name="Detter J.C."/>
            <person name="Han C."/>
            <person name="Tapia R."/>
            <person name="Kuske C.R."/>
            <person name="Schmutz J."/>
            <person name="Larimer F."/>
            <person name="Land M."/>
            <person name="Hauser L."/>
            <person name="Kyrpides N."/>
            <person name="Mikhailova N."/>
            <person name="Sung Y."/>
            <person name="Fletcher K.E."/>
            <person name="Ritalahti K.M."/>
            <person name="Loeffler F.E."/>
            <person name="Richardson P."/>
        </authorList>
    </citation>
    <scope>NUCLEOTIDE SEQUENCE [LARGE SCALE GENOMIC DNA]</scope>
    <source>
        <strain evidence="2">ATCC BAA-1151 / DSM 17278 / SZ</strain>
    </source>
</reference>
<dbReference type="KEGG" id="glo:Glov_1519"/>
<organism evidence="1 2">
    <name type="scientific">Trichlorobacter lovleyi (strain ATCC BAA-1151 / DSM 17278 / SZ)</name>
    <name type="common">Geobacter lovleyi</name>
    <dbReference type="NCBI Taxonomy" id="398767"/>
    <lineage>
        <taxon>Bacteria</taxon>
        <taxon>Pseudomonadati</taxon>
        <taxon>Thermodesulfobacteriota</taxon>
        <taxon>Desulfuromonadia</taxon>
        <taxon>Geobacterales</taxon>
        <taxon>Geobacteraceae</taxon>
        <taxon>Trichlorobacter</taxon>
    </lineage>
</organism>
<dbReference type="AlphaFoldDB" id="B3E8W7"/>
<proteinExistence type="predicted"/>
<name>B3E8W7_TRIL1</name>
<dbReference type="EMBL" id="CP001089">
    <property type="protein sequence ID" value="ACD95235.1"/>
    <property type="molecule type" value="Genomic_DNA"/>
</dbReference>
<dbReference type="Pfam" id="PF13469">
    <property type="entry name" value="Sulfotransfer_3"/>
    <property type="match status" value="1"/>
</dbReference>
<protein>
    <recommendedName>
        <fullName evidence="3">Sulfotransferase</fullName>
    </recommendedName>
</protein>
<dbReference type="Gene3D" id="3.40.50.300">
    <property type="entry name" value="P-loop containing nucleotide triphosphate hydrolases"/>
    <property type="match status" value="1"/>
</dbReference>
<dbReference type="Proteomes" id="UP000002420">
    <property type="component" value="Chromosome"/>
</dbReference>
<dbReference type="HOGENOM" id="CLU_091603_0_0_7"/>